<protein>
    <submittedName>
        <fullName evidence="3">Uncharacterized protein</fullName>
    </submittedName>
</protein>
<proteinExistence type="predicted"/>
<organism evidence="3 5">
    <name type="scientific">Pseudomonas aylmerensis</name>
    <dbReference type="NCBI Taxonomy" id="1869229"/>
    <lineage>
        <taxon>Bacteria</taxon>
        <taxon>Pseudomonadati</taxon>
        <taxon>Pseudomonadota</taxon>
        <taxon>Gammaproteobacteria</taxon>
        <taxon>Pseudomonadales</taxon>
        <taxon>Pseudomonadaceae</taxon>
        <taxon>Pseudomonas</taxon>
    </lineage>
</organism>
<accession>A0A2T4G0X4</accession>
<dbReference type="AlphaFoldDB" id="A0A2T4G0X4"/>
<sequence>MKRLKEAYTRWKAKHWDDEWRVVDEPLPWVQVDRPPMRAFWEKHKKSFFKVIPWLAGLIGGAAILKVLGLT</sequence>
<feature type="transmembrane region" description="Helical" evidence="1">
    <location>
        <begin position="47"/>
        <end position="68"/>
    </location>
</feature>
<dbReference type="EMBL" id="MAUE01000015">
    <property type="protein sequence ID" value="OCW28163.1"/>
    <property type="molecule type" value="Genomic_DNA"/>
</dbReference>
<evidence type="ECO:0000256" key="1">
    <source>
        <dbReference type="SAM" id="Phobius"/>
    </source>
</evidence>
<evidence type="ECO:0000313" key="5">
    <source>
        <dbReference type="Proteomes" id="UP000240571"/>
    </source>
</evidence>
<keyword evidence="4" id="KW-1185">Reference proteome</keyword>
<evidence type="ECO:0000313" key="2">
    <source>
        <dbReference type="EMBL" id="OCW28163.1"/>
    </source>
</evidence>
<reference evidence="2 4" key="1">
    <citation type="submission" date="2016-06" db="EMBL/GenBank/DDBJ databases">
        <title>Draft genome sequence of Pseudomonas sp. S1E40, a novel strain antagonistic activity to fungal plant pathogen.</title>
        <authorList>
            <person name="Tambong J.T."/>
            <person name="Tchagang C."/>
            <person name="Xu R."/>
        </authorList>
    </citation>
    <scope>NUCLEOTIDE SEQUENCE [LARGE SCALE GENOMIC DNA]</scope>
    <source>
        <strain evidence="2 4">S1E40</strain>
    </source>
</reference>
<dbReference type="Proteomes" id="UP000240571">
    <property type="component" value="Unassembled WGS sequence"/>
</dbReference>
<name>A0A2T4G0X4_9PSED</name>
<dbReference type="RefSeq" id="WP_065903844.1">
    <property type="nucleotide sequence ID" value="NZ_MAUE01000015.1"/>
</dbReference>
<dbReference type="OrthoDB" id="2182676at2"/>
<dbReference type="EMBL" id="PYWW01000027">
    <property type="protein sequence ID" value="PTC29340.1"/>
    <property type="molecule type" value="Genomic_DNA"/>
</dbReference>
<keyword evidence="1" id="KW-1133">Transmembrane helix</keyword>
<comment type="caution">
    <text evidence="3">The sequence shown here is derived from an EMBL/GenBank/DDBJ whole genome shotgun (WGS) entry which is preliminary data.</text>
</comment>
<dbReference type="Proteomes" id="UP000095081">
    <property type="component" value="Unassembled WGS sequence"/>
</dbReference>
<evidence type="ECO:0000313" key="3">
    <source>
        <dbReference type="EMBL" id="PTC29340.1"/>
    </source>
</evidence>
<reference evidence="3 5" key="2">
    <citation type="submission" date="2018-03" db="EMBL/GenBank/DDBJ databases">
        <title>Diversity of bacteria associated with corn roots inoculated with woodland soils in Canada, and Description of Pseudomonas aylmerense sp. nov.</title>
        <authorList>
            <person name="Tambong J.T."/>
            <person name="Xu R."/>
            <person name="Tchagang C."/>
        </authorList>
    </citation>
    <scope>NUCLEOTIDE SEQUENCE [LARGE SCALE GENOMIC DNA]</scope>
    <source>
        <strain evidence="3 5">S1E44</strain>
    </source>
</reference>
<keyword evidence="1" id="KW-0812">Transmembrane</keyword>
<keyword evidence="1" id="KW-0472">Membrane</keyword>
<evidence type="ECO:0000313" key="4">
    <source>
        <dbReference type="Proteomes" id="UP000095081"/>
    </source>
</evidence>
<gene>
    <name evidence="2" type="ORF">BBG20_12695</name>
    <name evidence="3" type="ORF">C9382_12405</name>
</gene>